<dbReference type="EMBL" id="JDVG02000368">
    <property type="protein sequence ID" value="KFB72586.1"/>
    <property type="molecule type" value="Genomic_DNA"/>
</dbReference>
<feature type="compositionally biased region" description="Polar residues" evidence="1">
    <location>
        <begin position="55"/>
        <end position="65"/>
    </location>
</feature>
<name>A0A080LVF5_9PROT</name>
<comment type="caution">
    <text evidence="2">The sequence shown here is derived from an EMBL/GenBank/DDBJ whole genome shotgun (WGS) entry which is preliminary data.</text>
</comment>
<evidence type="ECO:0000313" key="2">
    <source>
        <dbReference type="EMBL" id="KFB72586.1"/>
    </source>
</evidence>
<gene>
    <name evidence="2" type="ORF">AW09_002234</name>
</gene>
<evidence type="ECO:0000313" key="3">
    <source>
        <dbReference type="Proteomes" id="UP000020077"/>
    </source>
</evidence>
<evidence type="ECO:0000256" key="1">
    <source>
        <dbReference type="SAM" id="MobiDB-lite"/>
    </source>
</evidence>
<proteinExistence type="predicted"/>
<sequence length="219" mass="24152">MALAEAGDNGAAQLRVGHIGNIDVEQDRLAQRLSPQQVDQFAGHPRRTREMLAGSSAQRNCQGRNAEQKTLGRRRDGTRIDRVVAHVGTHVDSRHHHVRKPVEHAGDGEMNTVGGRAIDVIETIGRAFERQGAIERQRVACPAAVAFGSHDGNFSDIRQHARQMLDPRSEITVIVTEQDPHGTPRTSTNTVNKPARGRLHHYWRSCAAALTRLPANSAW</sequence>
<accession>A0A080LVF5</accession>
<protein>
    <submittedName>
        <fullName evidence="2">Uncharacterized protein</fullName>
    </submittedName>
</protein>
<organism evidence="2 3">
    <name type="scientific">Candidatus Accumulibacter phosphatis</name>
    <dbReference type="NCBI Taxonomy" id="327160"/>
    <lineage>
        <taxon>Bacteria</taxon>
        <taxon>Pseudomonadati</taxon>
        <taxon>Pseudomonadota</taxon>
        <taxon>Betaproteobacteria</taxon>
        <taxon>Candidatus Accumulibacter</taxon>
    </lineage>
</organism>
<dbReference type="Proteomes" id="UP000020077">
    <property type="component" value="Unassembled WGS sequence"/>
</dbReference>
<feature type="region of interest" description="Disordered" evidence="1">
    <location>
        <begin position="53"/>
        <end position="73"/>
    </location>
</feature>
<dbReference type="AlphaFoldDB" id="A0A080LVF5"/>
<reference evidence="2 3" key="1">
    <citation type="submission" date="2014-02" db="EMBL/GenBank/DDBJ databases">
        <title>Expanding our view of genomic diversity in Candidatus Accumulibacter clades.</title>
        <authorList>
            <person name="Skennerton C.T."/>
            <person name="Barr J.J."/>
            <person name="Slater F.R."/>
            <person name="Bond P.L."/>
            <person name="Tyson G.W."/>
        </authorList>
    </citation>
    <scope>NUCLEOTIDE SEQUENCE [LARGE SCALE GENOMIC DNA]</scope>
    <source>
        <strain evidence="3">BA-91</strain>
    </source>
</reference>